<sequence length="283" mass="32138">MKNHLLFALIIFVLFGYETLAQNYIFTPMALNPASTGSSDNLRISTNYGLVKGYQNTFLFTADAPVTKNGKLALGLQANVYASDERQNSFDEQKYFVGSIAYRIKIKGDNYLALGVQGMDIYNKTNGDYTPNSKINKTLRMGIGSNFYGKRGEIGISIPYFHEDSSPFNIHGNFVSDDLGKNSHLKISAVLYRPYQIYYGQSNQQSTFLDLGTTLYLKNLGIGIWANRISQGSLFSTFAVDYSFKDNLKLGLYFTPKTPYEVIQIHAKYDLKIYNREIKRRYF</sequence>
<dbReference type="Proteomes" id="UP000245489">
    <property type="component" value="Unassembled WGS sequence"/>
</dbReference>
<evidence type="ECO:0000313" key="1">
    <source>
        <dbReference type="EMBL" id="PWK28439.1"/>
    </source>
</evidence>
<accession>A0A316ECZ1</accession>
<gene>
    <name evidence="1" type="ORF">LV89_00643</name>
</gene>
<proteinExistence type="predicted"/>
<name>A0A316ECZ1_9BACT</name>
<comment type="caution">
    <text evidence="1">The sequence shown here is derived from an EMBL/GenBank/DDBJ whole genome shotgun (WGS) entry which is preliminary data.</text>
</comment>
<dbReference type="EMBL" id="QGGO01000003">
    <property type="protein sequence ID" value="PWK28439.1"/>
    <property type="molecule type" value="Genomic_DNA"/>
</dbReference>
<dbReference type="InterPro" id="IPR019861">
    <property type="entry name" value="PorP/SprF_Bacteroidetes"/>
</dbReference>
<reference evidence="1 2" key="1">
    <citation type="submission" date="2018-05" db="EMBL/GenBank/DDBJ databases">
        <title>Genomic Encyclopedia of Archaeal and Bacterial Type Strains, Phase II (KMG-II): from individual species to whole genera.</title>
        <authorList>
            <person name="Goeker M."/>
        </authorList>
    </citation>
    <scope>NUCLEOTIDE SEQUENCE [LARGE SCALE GENOMIC DNA]</scope>
    <source>
        <strain evidence="1 2">DSM 22214</strain>
    </source>
</reference>
<organism evidence="1 2">
    <name type="scientific">Arcicella aurantiaca</name>
    <dbReference type="NCBI Taxonomy" id="591202"/>
    <lineage>
        <taxon>Bacteria</taxon>
        <taxon>Pseudomonadati</taxon>
        <taxon>Bacteroidota</taxon>
        <taxon>Cytophagia</taxon>
        <taxon>Cytophagales</taxon>
        <taxon>Flectobacillaceae</taxon>
        <taxon>Arcicella</taxon>
    </lineage>
</organism>
<dbReference type="RefSeq" id="WP_109741431.1">
    <property type="nucleotide sequence ID" value="NZ_QGGO01000003.1"/>
</dbReference>
<keyword evidence="2" id="KW-1185">Reference proteome</keyword>
<evidence type="ECO:0000313" key="2">
    <source>
        <dbReference type="Proteomes" id="UP000245489"/>
    </source>
</evidence>
<protein>
    <submittedName>
        <fullName evidence="1">Uncharacterized protein DUF3308</fullName>
    </submittedName>
</protein>
<dbReference type="Pfam" id="PF11751">
    <property type="entry name" value="PorP_SprF"/>
    <property type="match status" value="1"/>
</dbReference>
<dbReference type="AlphaFoldDB" id="A0A316ECZ1"/>